<dbReference type="InterPro" id="IPR033121">
    <property type="entry name" value="PEPTIDASE_A1"/>
</dbReference>
<keyword evidence="5" id="KW-1185">Reference proteome</keyword>
<keyword evidence="2" id="KW-0472">Membrane</keyword>
<dbReference type="Gene3D" id="2.40.70.10">
    <property type="entry name" value="Acid Proteases"/>
    <property type="match status" value="2"/>
</dbReference>
<evidence type="ECO:0000313" key="4">
    <source>
        <dbReference type="EMBL" id="KAF2861310.1"/>
    </source>
</evidence>
<evidence type="ECO:0000256" key="1">
    <source>
        <dbReference type="SAM" id="MobiDB-lite"/>
    </source>
</evidence>
<sequence>MTSAVAISPANRWDGIDGNWSSFNVGIGQPAQRIRALVSFKAYQTWAVVPEGCASAADVGSCQQARGGVYDSSKSSSYRSVGIFELGVDDALGYTGNAEFGYDAVALPSAVKVANTTVAGYALDNFYQGMIGLNPKPTNFTSKDQSPSFMTLLKRQGSIASLSAAYTAGAHYRSGGEYAALTLGGYDAAQAVANNVSFSLTDGEVVVGIQNITTPSVISDSPHATELLPDPMTAVLDPTVPHLWLPREACQAFEIVFGIVHDQVTDLYLVNTTQHAKLSRQNPNITFTLSPGLQSGPTVDVVLPYAAFDLTAGAGYRDLTNDTLYFPLRRANDSTQYTLGRTFFQEAYVSVNWEAQQFNVSQRNWNQNVPSQLVTIPPGDHVPINITGQAHTPHGLSKGAIAGIVIGVLAALAIPILSLLCLRRRRNRRRRAREAAQRKASKEASIAKETEYEQSEDGLVFPKAELDGAFTEPGTPVTACMTPVTPYAPSSIGNRGHWCRSSDAESPRTPTVGEGTYSSSTTVTNPFTPTVSEADGKERHIYEMPGDMPDIWEKDGKSLSEKEAMQFREMKYNGVPEPRRAFSFEGKPGEK</sequence>
<reference evidence="4" key="1">
    <citation type="journal article" date="2020" name="Stud. Mycol.">
        <title>101 Dothideomycetes genomes: a test case for predicting lifestyles and emergence of pathogens.</title>
        <authorList>
            <person name="Haridas S."/>
            <person name="Albert R."/>
            <person name="Binder M."/>
            <person name="Bloem J."/>
            <person name="Labutti K."/>
            <person name="Salamov A."/>
            <person name="Andreopoulos B."/>
            <person name="Baker S."/>
            <person name="Barry K."/>
            <person name="Bills G."/>
            <person name="Bluhm B."/>
            <person name="Cannon C."/>
            <person name="Castanera R."/>
            <person name="Culley D."/>
            <person name="Daum C."/>
            <person name="Ezra D."/>
            <person name="Gonzalez J."/>
            <person name="Henrissat B."/>
            <person name="Kuo A."/>
            <person name="Liang C."/>
            <person name="Lipzen A."/>
            <person name="Lutzoni F."/>
            <person name="Magnuson J."/>
            <person name="Mondo S."/>
            <person name="Nolan M."/>
            <person name="Ohm R."/>
            <person name="Pangilinan J."/>
            <person name="Park H.-J."/>
            <person name="Ramirez L."/>
            <person name="Alfaro M."/>
            <person name="Sun H."/>
            <person name="Tritt A."/>
            <person name="Yoshinaga Y."/>
            <person name="Zwiers L.-H."/>
            <person name="Turgeon B."/>
            <person name="Goodwin S."/>
            <person name="Spatafora J."/>
            <person name="Crous P."/>
            <person name="Grigoriev I."/>
        </authorList>
    </citation>
    <scope>NUCLEOTIDE SEQUENCE</scope>
    <source>
        <strain evidence="4">CBS 480.64</strain>
    </source>
</reference>
<dbReference type="InterPro" id="IPR021109">
    <property type="entry name" value="Peptidase_aspartic_dom_sf"/>
</dbReference>
<name>A0A6A7C1C9_9PEZI</name>
<feature type="domain" description="Peptidase A1" evidence="3">
    <location>
        <begin position="21"/>
        <end position="361"/>
    </location>
</feature>
<organism evidence="4 5">
    <name type="scientific">Piedraia hortae CBS 480.64</name>
    <dbReference type="NCBI Taxonomy" id="1314780"/>
    <lineage>
        <taxon>Eukaryota</taxon>
        <taxon>Fungi</taxon>
        <taxon>Dikarya</taxon>
        <taxon>Ascomycota</taxon>
        <taxon>Pezizomycotina</taxon>
        <taxon>Dothideomycetes</taxon>
        <taxon>Dothideomycetidae</taxon>
        <taxon>Capnodiales</taxon>
        <taxon>Piedraiaceae</taxon>
        <taxon>Piedraia</taxon>
    </lineage>
</organism>
<dbReference type="EMBL" id="MU005973">
    <property type="protein sequence ID" value="KAF2861310.1"/>
    <property type="molecule type" value="Genomic_DNA"/>
</dbReference>
<accession>A0A6A7C1C9</accession>
<feature type="compositionally biased region" description="Polar residues" evidence="1">
    <location>
        <begin position="516"/>
        <end position="531"/>
    </location>
</feature>
<dbReference type="GO" id="GO:0008233">
    <property type="term" value="F:peptidase activity"/>
    <property type="evidence" value="ECO:0007669"/>
    <property type="project" value="UniProtKB-KW"/>
</dbReference>
<dbReference type="PROSITE" id="PS51767">
    <property type="entry name" value="PEPTIDASE_A1"/>
    <property type="match status" value="1"/>
</dbReference>
<dbReference type="SUPFAM" id="SSF50630">
    <property type="entry name" value="Acid proteases"/>
    <property type="match status" value="1"/>
</dbReference>
<evidence type="ECO:0000313" key="5">
    <source>
        <dbReference type="Proteomes" id="UP000799421"/>
    </source>
</evidence>
<dbReference type="AlphaFoldDB" id="A0A6A7C1C9"/>
<evidence type="ECO:0000259" key="3">
    <source>
        <dbReference type="PROSITE" id="PS51767"/>
    </source>
</evidence>
<evidence type="ECO:0000256" key="2">
    <source>
        <dbReference type="SAM" id="Phobius"/>
    </source>
</evidence>
<proteinExistence type="predicted"/>
<keyword evidence="4" id="KW-0645">Protease</keyword>
<dbReference type="Proteomes" id="UP000799421">
    <property type="component" value="Unassembled WGS sequence"/>
</dbReference>
<keyword evidence="2" id="KW-1133">Transmembrane helix</keyword>
<feature type="compositionally biased region" description="Basic and acidic residues" evidence="1">
    <location>
        <begin position="433"/>
        <end position="451"/>
    </location>
</feature>
<dbReference type="OrthoDB" id="4074350at2759"/>
<keyword evidence="4" id="KW-0378">Hydrolase</keyword>
<protein>
    <submittedName>
        <fullName evidence="4">Acid protease</fullName>
    </submittedName>
</protein>
<gene>
    <name evidence="4" type="ORF">K470DRAFT_256985</name>
</gene>
<feature type="region of interest" description="Disordered" evidence="1">
    <location>
        <begin position="491"/>
        <end position="532"/>
    </location>
</feature>
<feature type="region of interest" description="Disordered" evidence="1">
    <location>
        <begin position="432"/>
        <end position="458"/>
    </location>
</feature>
<feature type="transmembrane region" description="Helical" evidence="2">
    <location>
        <begin position="400"/>
        <end position="422"/>
    </location>
</feature>
<keyword evidence="2" id="KW-0812">Transmembrane</keyword>
<dbReference type="GO" id="GO:0006508">
    <property type="term" value="P:proteolysis"/>
    <property type="evidence" value="ECO:0007669"/>
    <property type="project" value="UniProtKB-KW"/>
</dbReference>